<dbReference type="InterPro" id="IPR015943">
    <property type="entry name" value="WD40/YVTN_repeat-like_dom_sf"/>
</dbReference>
<dbReference type="SUPFAM" id="SSF50978">
    <property type="entry name" value="WD40 repeat-like"/>
    <property type="match status" value="1"/>
</dbReference>
<dbReference type="CDD" id="cd00200">
    <property type="entry name" value="WD40"/>
    <property type="match status" value="1"/>
</dbReference>
<dbReference type="GO" id="GO:0003723">
    <property type="term" value="F:RNA binding"/>
    <property type="evidence" value="ECO:0007669"/>
    <property type="project" value="TreeGrafter"/>
</dbReference>
<feature type="repeat" description="WD" evidence="5">
    <location>
        <begin position="228"/>
        <end position="262"/>
    </location>
</feature>
<dbReference type="EnsemblMetazoa" id="GBRI035714-RA">
    <property type="protein sequence ID" value="GBRI035714-PA"/>
    <property type="gene ID" value="GBRI035714"/>
</dbReference>
<dbReference type="InterPro" id="IPR019775">
    <property type="entry name" value="WD40_repeat_CS"/>
</dbReference>
<keyword evidence="4" id="KW-0508">mRNA splicing</keyword>
<dbReference type="Pfam" id="PF00400">
    <property type="entry name" value="WD40"/>
    <property type="match status" value="5"/>
</dbReference>
<dbReference type="InterPro" id="IPR052234">
    <property type="entry name" value="U5_snRNP_Component"/>
</dbReference>
<keyword evidence="3" id="KW-0677">Repeat</keyword>
<dbReference type="InterPro" id="IPR036322">
    <property type="entry name" value="WD40_repeat_dom_sf"/>
</dbReference>
<dbReference type="PROSITE" id="PS00678">
    <property type="entry name" value="WD_REPEATS_1"/>
    <property type="match status" value="1"/>
</dbReference>
<keyword evidence="8" id="KW-1185">Reference proteome</keyword>
<reference evidence="8" key="1">
    <citation type="submission" date="2014-03" db="EMBL/GenBank/DDBJ databases">
        <authorList>
            <person name="Aksoy S."/>
            <person name="Warren W."/>
            <person name="Wilson R.K."/>
        </authorList>
    </citation>
    <scope>NUCLEOTIDE SEQUENCE [LARGE SCALE GENOMIC DNA]</scope>
    <source>
        <strain evidence="8">IAEA</strain>
    </source>
</reference>
<evidence type="ECO:0000256" key="3">
    <source>
        <dbReference type="ARBA" id="ARBA00022737"/>
    </source>
</evidence>
<evidence type="ECO:0000256" key="2">
    <source>
        <dbReference type="ARBA" id="ARBA00022664"/>
    </source>
</evidence>
<evidence type="ECO:0000256" key="1">
    <source>
        <dbReference type="ARBA" id="ARBA00022574"/>
    </source>
</evidence>
<dbReference type="Gene3D" id="2.130.10.10">
    <property type="entry name" value="YVTN repeat-like/Quinoprotein amine dehydrogenase"/>
    <property type="match status" value="1"/>
</dbReference>
<accession>A0A1A9WX74</accession>
<dbReference type="PROSITE" id="PS50082">
    <property type="entry name" value="WD_REPEATS_2"/>
    <property type="match status" value="4"/>
</dbReference>
<feature type="repeat" description="WD" evidence="5">
    <location>
        <begin position="306"/>
        <end position="342"/>
    </location>
</feature>
<keyword evidence="6" id="KW-1133">Transmembrane helix</keyword>
<evidence type="ECO:0000256" key="5">
    <source>
        <dbReference type="PROSITE-ProRule" id="PRU00221"/>
    </source>
</evidence>
<dbReference type="STRING" id="37001.A0A1A9WX74"/>
<dbReference type="InterPro" id="IPR020472">
    <property type="entry name" value="WD40_PAC1"/>
</dbReference>
<keyword evidence="1 5" id="KW-0853">WD repeat</keyword>
<dbReference type="SMART" id="SM00320">
    <property type="entry name" value="WD40"/>
    <property type="match status" value="5"/>
</dbReference>
<reference evidence="7" key="2">
    <citation type="submission" date="2020-05" db="UniProtKB">
        <authorList>
            <consortium name="EnsemblMetazoa"/>
        </authorList>
    </citation>
    <scope>IDENTIFICATION</scope>
    <source>
        <strain evidence="7">IAEA</strain>
    </source>
</reference>
<dbReference type="PROSITE" id="PS50294">
    <property type="entry name" value="WD_REPEATS_REGION"/>
    <property type="match status" value="3"/>
</dbReference>
<dbReference type="PRINTS" id="PR00320">
    <property type="entry name" value="GPROTEINBRPT"/>
</dbReference>
<dbReference type="AlphaFoldDB" id="A0A1A9WX74"/>
<evidence type="ECO:0000256" key="4">
    <source>
        <dbReference type="ARBA" id="ARBA00023187"/>
    </source>
</evidence>
<evidence type="ECO:0008006" key="9">
    <source>
        <dbReference type="Google" id="ProtNLM"/>
    </source>
</evidence>
<dbReference type="GO" id="GO:0006397">
    <property type="term" value="P:mRNA processing"/>
    <property type="evidence" value="ECO:0007669"/>
    <property type="project" value="UniProtKB-KW"/>
</dbReference>
<dbReference type="PANTHER" id="PTHR44006:SF1">
    <property type="entry name" value="U5 SMALL NUCLEAR RIBONUCLEOPROTEIN 40 KDA PROTEIN"/>
    <property type="match status" value="1"/>
</dbReference>
<keyword evidence="2" id="KW-0507">mRNA processing</keyword>
<evidence type="ECO:0000256" key="6">
    <source>
        <dbReference type="SAM" id="Phobius"/>
    </source>
</evidence>
<feature type="repeat" description="WD" evidence="5">
    <location>
        <begin position="156"/>
        <end position="198"/>
    </location>
</feature>
<dbReference type="Proteomes" id="UP000091820">
    <property type="component" value="Unassembled WGS sequence"/>
</dbReference>
<evidence type="ECO:0000313" key="7">
    <source>
        <dbReference type="EnsemblMetazoa" id="GBRI035714-PA"/>
    </source>
</evidence>
<dbReference type="InterPro" id="IPR001680">
    <property type="entry name" value="WD40_rpt"/>
</dbReference>
<protein>
    <recommendedName>
        <fullName evidence="9">WD repeat-containing protein 55 homolog</fullName>
    </recommendedName>
</protein>
<keyword evidence="6" id="KW-0812">Transmembrane</keyword>
<feature type="repeat" description="WD" evidence="5">
    <location>
        <begin position="114"/>
        <end position="155"/>
    </location>
</feature>
<name>A0A1A9WX74_9MUSC</name>
<dbReference type="PANTHER" id="PTHR44006">
    <property type="entry name" value="U5 SMALL NUCLEAR RIBONUCLEOPROTEIN 40 KDA PROTEIN"/>
    <property type="match status" value="1"/>
</dbReference>
<dbReference type="GO" id="GO:0008380">
    <property type="term" value="P:RNA splicing"/>
    <property type="evidence" value="ECO:0007669"/>
    <property type="project" value="UniProtKB-KW"/>
</dbReference>
<proteinExistence type="predicted"/>
<sequence length="342" mass="38318">MSLKRPNSGIGGIVSVQELERTKSDLVGYTNRDKALMEAQNHTIIPILGILVIVLFTSWGVRRMSNLMGPVMLLEGHQGEIYTTEFHPKCEMLLSSGFDLIWNVYGEGENIMAMSGHTGAILEADFKTDGSQIFICSTDKTLGIWDIVTGQRIRRLKAHSNFVNTVHGIRRGMQMLCSGADDRTVRLWDSRKKLSTLTLEASYQATFNDIDNGIKAWDIRKQEVLHHLKDHTDTITGISLSPDGSYILSNSMGNTLRIWDIRPYVLVERCVEIFQGHQHIFKKNLLRYAWSPDGSKISVGSAERFLPGHSGSVNRVDFSSKEPLILSSSSDKTLYLGEIEDS</sequence>
<evidence type="ECO:0000313" key="8">
    <source>
        <dbReference type="Proteomes" id="UP000091820"/>
    </source>
</evidence>
<organism evidence="7 8">
    <name type="scientific">Glossina brevipalpis</name>
    <dbReference type="NCBI Taxonomy" id="37001"/>
    <lineage>
        <taxon>Eukaryota</taxon>
        <taxon>Metazoa</taxon>
        <taxon>Ecdysozoa</taxon>
        <taxon>Arthropoda</taxon>
        <taxon>Hexapoda</taxon>
        <taxon>Insecta</taxon>
        <taxon>Pterygota</taxon>
        <taxon>Neoptera</taxon>
        <taxon>Endopterygota</taxon>
        <taxon>Diptera</taxon>
        <taxon>Brachycera</taxon>
        <taxon>Muscomorpha</taxon>
        <taxon>Hippoboscoidea</taxon>
        <taxon>Glossinidae</taxon>
        <taxon>Glossina</taxon>
    </lineage>
</organism>
<feature type="transmembrane region" description="Helical" evidence="6">
    <location>
        <begin position="43"/>
        <end position="61"/>
    </location>
</feature>
<dbReference type="VEuPathDB" id="VectorBase:GBRI035714"/>
<keyword evidence="6" id="KW-0472">Membrane</keyword>
<dbReference type="GO" id="GO:0071013">
    <property type="term" value="C:catalytic step 2 spliceosome"/>
    <property type="evidence" value="ECO:0007669"/>
    <property type="project" value="TreeGrafter"/>
</dbReference>